<keyword evidence="3 4" id="KW-0443">Lipid metabolism</keyword>
<dbReference type="Gene3D" id="3.40.1090.10">
    <property type="entry name" value="Cytosolic phospholipase A2 catalytic domain"/>
    <property type="match status" value="2"/>
</dbReference>
<keyword evidence="8" id="KW-1185">Reference proteome</keyword>
<comment type="caution">
    <text evidence="7">The sequence shown here is derived from an EMBL/GenBank/DDBJ whole genome shotgun (WGS) entry which is preliminary data.</text>
</comment>
<feature type="domain" description="PNPLA" evidence="6">
    <location>
        <begin position="26"/>
        <end position="225"/>
    </location>
</feature>
<feature type="short sequence motif" description="GXSXG" evidence="4">
    <location>
        <begin position="58"/>
        <end position="62"/>
    </location>
</feature>
<dbReference type="AlphaFoldDB" id="A0A7Z0LLY7"/>
<reference evidence="7 8" key="1">
    <citation type="journal article" date="2015" name="Int. J. Syst. Evol. Microbiol.">
        <title>Halomonas salicampi sp. nov., a halotolerant and alkalitolerant bacterium isolated from a saltern soil.</title>
        <authorList>
            <person name="Lee J.C."/>
            <person name="Kim Y.S."/>
            <person name="Yun B.S."/>
            <person name="Whang K.S."/>
        </authorList>
    </citation>
    <scope>NUCLEOTIDE SEQUENCE [LARGE SCALE GENOMIC DNA]</scope>
    <source>
        <strain evidence="7 8">BH103</strain>
    </source>
</reference>
<dbReference type="RefSeq" id="WP_179930701.1">
    <property type="nucleotide sequence ID" value="NZ_JACCDF010000009.1"/>
</dbReference>
<proteinExistence type="predicted"/>
<dbReference type="PROSITE" id="PS51635">
    <property type="entry name" value="PNPLA"/>
    <property type="match status" value="1"/>
</dbReference>
<feature type="region of interest" description="Disordered" evidence="5">
    <location>
        <begin position="1"/>
        <end position="23"/>
    </location>
</feature>
<dbReference type="InterPro" id="IPR002641">
    <property type="entry name" value="PNPLA_dom"/>
</dbReference>
<name>A0A7Z0LLY7_9GAMM</name>
<dbReference type="GO" id="GO:0016787">
    <property type="term" value="F:hydrolase activity"/>
    <property type="evidence" value="ECO:0007669"/>
    <property type="project" value="UniProtKB-UniRule"/>
</dbReference>
<evidence type="ECO:0000256" key="1">
    <source>
        <dbReference type="ARBA" id="ARBA00022801"/>
    </source>
</evidence>
<dbReference type="EMBL" id="JACCDF010000009">
    <property type="protein sequence ID" value="NYS61377.1"/>
    <property type="molecule type" value="Genomic_DNA"/>
</dbReference>
<dbReference type="PANTHER" id="PTHR14226">
    <property type="entry name" value="NEUROPATHY TARGET ESTERASE/SWISS CHEESE D.MELANOGASTER"/>
    <property type="match status" value="1"/>
</dbReference>
<evidence type="ECO:0000313" key="8">
    <source>
        <dbReference type="Proteomes" id="UP000586119"/>
    </source>
</evidence>
<dbReference type="GO" id="GO:0016042">
    <property type="term" value="P:lipid catabolic process"/>
    <property type="evidence" value="ECO:0007669"/>
    <property type="project" value="UniProtKB-UniRule"/>
</dbReference>
<evidence type="ECO:0000256" key="4">
    <source>
        <dbReference type="PROSITE-ProRule" id="PRU01161"/>
    </source>
</evidence>
<accession>A0A7Z0LLY7</accession>
<sequence length="363" mass="40117">MAPQPTPINTQKPTPINSQKPKSVNLALQGGGAHGAFTWGVLDRILEDGQLHIAGVSGTSAGAMNAVALADGFASDGPEGARAALENLWRCVGDGAKDSPLKRTPYDVLMGNWGLENNPVYHAMDALSRVASPYQLNPYNVNPLRDLMKKIIDFDRVRKCTAFKLYISATNVESGHVRVFSREEVTVDVLMASACLPYMYQAVEIDGVPYWDGGYVGNPSLFPFHGKTGTDDIVVVQINPIERKGAPKTPQDIQNRMNEISFNNSLLKELRGIDFVDRLIRQGKLTTDEYRQVRVHVVENEAELNPLGVSSKMNVEWEFLTKLRDLGRDTATRWLDENFADIGHRSSVDLRQIFQGNGAQHQG</sequence>
<dbReference type="Pfam" id="PF01734">
    <property type="entry name" value="Patatin"/>
    <property type="match status" value="1"/>
</dbReference>
<dbReference type="InterPro" id="IPR050301">
    <property type="entry name" value="NTE"/>
</dbReference>
<feature type="active site" description="Proton acceptor" evidence="4">
    <location>
        <position position="212"/>
    </location>
</feature>
<keyword evidence="1 4" id="KW-0378">Hydrolase</keyword>
<dbReference type="SUPFAM" id="SSF52151">
    <property type="entry name" value="FabD/lysophospholipase-like"/>
    <property type="match status" value="1"/>
</dbReference>
<evidence type="ECO:0000313" key="7">
    <source>
        <dbReference type="EMBL" id="NYS61377.1"/>
    </source>
</evidence>
<evidence type="ECO:0000256" key="5">
    <source>
        <dbReference type="SAM" id="MobiDB-lite"/>
    </source>
</evidence>
<evidence type="ECO:0000256" key="3">
    <source>
        <dbReference type="ARBA" id="ARBA00023098"/>
    </source>
</evidence>
<evidence type="ECO:0000256" key="2">
    <source>
        <dbReference type="ARBA" id="ARBA00022963"/>
    </source>
</evidence>
<feature type="active site" description="Nucleophile" evidence="4">
    <location>
        <position position="60"/>
    </location>
</feature>
<gene>
    <name evidence="7" type="ORF">HZS81_11490</name>
</gene>
<feature type="short sequence motif" description="DGA/G" evidence="4">
    <location>
        <begin position="212"/>
        <end position="214"/>
    </location>
</feature>
<dbReference type="InterPro" id="IPR016035">
    <property type="entry name" value="Acyl_Trfase/lysoPLipase"/>
</dbReference>
<protein>
    <submittedName>
        <fullName evidence="7">Patatin-like phospholipase family protein</fullName>
    </submittedName>
</protein>
<feature type="short sequence motif" description="GXGXXG" evidence="4">
    <location>
        <begin position="30"/>
        <end position="35"/>
    </location>
</feature>
<dbReference type="Proteomes" id="UP000586119">
    <property type="component" value="Unassembled WGS sequence"/>
</dbReference>
<organism evidence="7 8">
    <name type="scientific">Vreelandella salicampi</name>
    <dbReference type="NCBI Taxonomy" id="1449798"/>
    <lineage>
        <taxon>Bacteria</taxon>
        <taxon>Pseudomonadati</taxon>
        <taxon>Pseudomonadota</taxon>
        <taxon>Gammaproteobacteria</taxon>
        <taxon>Oceanospirillales</taxon>
        <taxon>Halomonadaceae</taxon>
        <taxon>Vreelandella</taxon>
    </lineage>
</organism>
<evidence type="ECO:0000259" key="6">
    <source>
        <dbReference type="PROSITE" id="PS51635"/>
    </source>
</evidence>
<keyword evidence="2 4" id="KW-0442">Lipid degradation</keyword>
<dbReference type="PANTHER" id="PTHR14226:SF78">
    <property type="entry name" value="SLR0060 PROTEIN"/>
    <property type="match status" value="1"/>
</dbReference>
<feature type="compositionally biased region" description="Polar residues" evidence="5">
    <location>
        <begin position="7"/>
        <end position="22"/>
    </location>
</feature>